<gene>
    <name evidence="2" type="ORF">OUZ56_021509</name>
</gene>
<evidence type="ECO:0000313" key="3">
    <source>
        <dbReference type="Proteomes" id="UP001234178"/>
    </source>
</evidence>
<accession>A0ABQ9ZHL5</accession>
<keyword evidence="3" id="KW-1185">Reference proteome</keyword>
<organism evidence="2 3">
    <name type="scientific">Daphnia magna</name>
    <dbReference type="NCBI Taxonomy" id="35525"/>
    <lineage>
        <taxon>Eukaryota</taxon>
        <taxon>Metazoa</taxon>
        <taxon>Ecdysozoa</taxon>
        <taxon>Arthropoda</taxon>
        <taxon>Crustacea</taxon>
        <taxon>Branchiopoda</taxon>
        <taxon>Diplostraca</taxon>
        <taxon>Cladocera</taxon>
        <taxon>Anomopoda</taxon>
        <taxon>Daphniidae</taxon>
        <taxon>Daphnia</taxon>
    </lineage>
</organism>
<comment type="caution">
    <text evidence="2">The sequence shown here is derived from an EMBL/GenBank/DDBJ whole genome shotgun (WGS) entry which is preliminary data.</text>
</comment>
<evidence type="ECO:0000313" key="2">
    <source>
        <dbReference type="EMBL" id="KAK4012410.1"/>
    </source>
</evidence>
<feature type="compositionally biased region" description="Low complexity" evidence="1">
    <location>
        <begin position="24"/>
        <end position="40"/>
    </location>
</feature>
<dbReference type="EMBL" id="JAOYFB010000003">
    <property type="protein sequence ID" value="KAK4012410.1"/>
    <property type="molecule type" value="Genomic_DNA"/>
</dbReference>
<protein>
    <submittedName>
        <fullName evidence="2">Uncharacterized protein</fullName>
    </submittedName>
</protein>
<proteinExistence type="predicted"/>
<name>A0ABQ9ZHL5_9CRUS</name>
<sequence>MSARFVGFMASRILRDESEDITVEESLSSSSSSSDVSSSESENEPPEAPPIITPLPVTRIGRQTRRPACVLPCGRTECYVYDPVCILFGRWQVDQWPGFTFLSEMTDS</sequence>
<feature type="region of interest" description="Disordered" evidence="1">
    <location>
        <begin position="21"/>
        <end position="57"/>
    </location>
</feature>
<reference evidence="2 3" key="1">
    <citation type="journal article" date="2023" name="Nucleic Acids Res.">
        <title>The hologenome of Daphnia magna reveals possible DNA methylation and microbiome-mediated evolution of the host genome.</title>
        <authorList>
            <person name="Chaturvedi A."/>
            <person name="Li X."/>
            <person name="Dhandapani V."/>
            <person name="Marshall H."/>
            <person name="Kissane S."/>
            <person name="Cuenca-Cambronero M."/>
            <person name="Asole G."/>
            <person name="Calvet F."/>
            <person name="Ruiz-Romero M."/>
            <person name="Marangio P."/>
            <person name="Guigo R."/>
            <person name="Rago D."/>
            <person name="Mirbahai L."/>
            <person name="Eastwood N."/>
            <person name="Colbourne J.K."/>
            <person name="Zhou J."/>
            <person name="Mallon E."/>
            <person name="Orsini L."/>
        </authorList>
    </citation>
    <scope>NUCLEOTIDE SEQUENCE [LARGE SCALE GENOMIC DNA]</scope>
    <source>
        <strain evidence="2">LRV0_1</strain>
    </source>
</reference>
<evidence type="ECO:0000256" key="1">
    <source>
        <dbReference type="SAM" id="MobiDB-lite"/>
    </source>
</evidence>
<dbReference type="Proteomes" id="UP001234178">
    <property type="component" value="Unassembled WGS sequence"/>
</dbReference>